<comment type="caution">
    <text evidence="9">The sequence shown here is derived from an EMBL/GenBank/DDBJ whole genome shotgun (WGS) entry which is preliminary data.</text>
</comment>
<dbReference type="AlphaFoldDB" id="A0A0C9QEA4"/>
<evidence type="ECO:0000259" key="8">
    <source>
        <dbReference type="PROSITE" id="PS51686"/>
    </source>
</evidence>
<protein>
    <submittedName>
        <fullName evidence="9">Ribosomal RNA small subunit methyltransferase F</fullName>
    </submittedName>
</protein>
<dbReference type="Pfam" id="PF17126">
    <property type="entry name" value="RsmF_methylt_CI"/>
    <property type="match status" value="1"/>
</dbReference>
<feature type="domain" description="SAM-dependent MTase RsmB/NOP-type" evidence="8">
    <location>
        <begin position="1"/>
        <end position="292"/>
    </location>
</feature>
<proteinExistence type="inferred from homology"/>
<keyword evidence="3 7" id="KW-0489">Methyltransferase</keyword>
<dbReference type="InterPro" id="IPR049560">
    <property type="entry name" value="MeTrfase_RsmB-F_NOP2_cat"/>
</dbReference>
<evidence type="ECO:0000313" key="9">
    <source>
        <dbReference type="EMBL" id="GAN36973.1"/>
    </source>
</evidence>
<evidence type="ECO:0000256" key="1">
    <source>
        <dbReference type="ARBA" id="ARBA00007494"/>
    </source>
</evidence>
<dbReference type="InterPro" id="IPR018314">
    <property type="entry name" value="RsmB/NOL1/NOP2-like_CS"/>
</dbReference>
<gene>
    <name evidence="9" type="ORF">LC0644_1562</name>
</gene>
<feature type="binding site" evidence="7">
    <location>
        <position position="170"/>
    </location>
    <ligand>
        <name>S-adenosyl-L-methionine</name>
        <dbReference type="ChEBI" id="CHEBI:59789"/>
    </ligand>
</feature>
<dbReference type="CDD" id="cd02440">
    <property type="entry name" value="AdoMet_MTases"/>
    <property type="match status" value="1"/>
</dbReference>
<evidence type="ECO:0000256" key="3">
    <source>
        <dbReference type="ARBA" id="ARBA00022603"/>
    </source>
</evidence>
<evidence type="ECO:0000256" key="5">
    <source>
        <dbReference type="ARBA" id="ARBA00022691"/>
    </source>
</evidence>
<dbReference type="Pfam" id="PF17125">
    <property type="entry name" value="Methyltr_RsmF_N"/>
    <property type="match status" value="1"/>
</dbReference>
<dbReference type="InterPro" id="IPR031341">
    <property type="entry name" value="Methyltr_RsmF_N"/>
</dbReference>
<evidence type="ECO:0000256" key="4">
    <source>
        <dbReference type="ARBA" id="ARBA00022679"/>
    </source>
</evidence>
<dbReference type="Pfam" id="PF13636">
    <property type="entry name" value="Methyltranf_PUA"/>
    <property type="match status" value="1"/>
</dbReference>
<dbReference type="Pfam" id="PF01189">
    <property type="entry name" value="Methyltr_RsmB-F"/>
    <property type="match status" value="1"/>
</dbReference>
<dbReference type="GO" id="GO:0008173">
    <property type="term" value="F:RNA methyltransferase activity"/>
    <property type="evidence" value="ECO:0007669"/>
    <property type="project" value="InterPro"/>
</dbReference>
<keyword evidence="2" id="KW-0963">Cytoplasm</keyword>
<evidence type="ECO:0000256" key="2">
    <source>
        <dbReference type="ARBA" id="ARBA00022490"/>
    </source>
</evidence>
<dbReference type="GO" id="GO:0001510">
    <property type="term" value="P:RNA methylation"/>
    <property type="evidence" value="ECO:0007669"/>
    <property type="project" value="InterPro"/>
</dbReference>
<dbReference type="Proteomes" id="UP000032552">
    <property type="component" value="Unassembled WGS sequence"/>
</dbReference>
<keyword evidence="6 7" id="KW-0694">RNA-binding</keyword>
<dbReference type="Gene3D" id="3.30.70.1170">
    <property type="entry name" value="Sun protein, domain 3"/>
    <property type="match status" value="1"/>
</dbReference>
<dbReference type="InterPro" id="IPR029063">
    <property type="entry name" value="SAM-dependent_MTases_sf"/>
</dbReference>
<dbReference type="SUPFAM" id="SSF53335">
    <property type="entry name" value="S-adenosyl-L-methionine-dependent methyltransferases"/>
    <property type="match status" value="1"/>
</dbReference>
<sequence>MQLPEAFKEKYTRLLGDEAAAFLATFEAPVESGFRRDPAKPWPLDESLTEPIPWSPWGYYGKVAGNDIDHVAGLVYSQEPSAQFVGTVAAPKPGERVLDLCAAPGGKSTQLACYLGDTGLLVSNEINGPRSKVLSSNLERWGTRQILVTNNDPDTLAKAWPQMFDRILVDAPCSGEGMFRKDPDAIKYWHADYPAQCAERQKQILKAAVKMLAPGGTLIYSTCTFSPEEDEQIIAWLLANNAFTLTPIKQYPGMEAGRPAWADGNPELAKTVRLFPHRLRGEGHFVAKLKLAGAPASHQPARLPLKPLAKPAKDEVDAFVATSLTKQPSGLFYRHGDFLSILPTTMIPFEHVKVVRAGLELGSFRKKRFEPSHSLATALNPDDFQTVIEVDADGYARYRHGETLPSKVSGKRFVLLTFEHKPFAIGKLVNGTIKNYYPKGLRV</sequence>
<keyword evidence="5 7" id="KW-0949">S-adenosyl-L-methionine</keyword>
<dbReference type="RefSeq" id="WP_045625105.1">
    <property type="nucleotide sequence ID" value="NZ_BAYM01000090.1"/>
</dbReference>
<evidence type="ECO:0000313" key="10">
    <source>
        <dbReference type="Proteomes" id="UP000032552"/>
    </source>
</evidence>
<name>A0A0C9QEA4_LACPA</name>
<dbReference type="InterPro" id="IPR027391">
    <property type="entry name" value="Nol1_Nop2_Fmu_2"/>
</dbReference>
<dbReference type="InterPro" id="IPR001678">
    <property type="entry name" value="MeTrfase_RsmB-F_NOP2_dom"/>
</dbReference>
<dbReference type="PANTHER" id="PTHR22807">
    <property type="entry name" value="NOP2 YEAST -RELATED NOL1/NOP2/FMU SUN DOMAIN-CONTAINING"/>
    <property type="match status" value="1"/>
</dbReference>
<dbReference type="PROSITE" id="PS01153">
    <property type="entry name" value="NOL1_NOP2_SUN"/>
    <property type="match status" value="1"/>
</dbReference>
<dbReference type="GO" id="GO:0003723">
    <property type="term" value="F:RNA binding"/>
    <property type="evidence" value="ECO:0007669"/>
    <property type="project" value="UniProtKB-UniRule"/>
</dbReference>
<dbReference type="PRINTS" id="PR02008">
    <property type="entry name" value="RCMTFAMILY"/>
</dbReference>
<evidence type="ECO:0000256" key="6">
    <source>
        <dbReference type="ARBA" id="ARBA00022884"/>
    </source>
</evidence>
<feature type="binding site" evidence="7">
    <location>
        <begin position="101"/>
        <end position="107"/>
    </location>
    <ligand>
        <name>S-adenosyl-L-methionine</name>
        <dbReference type="ChEBI" id="CHEBI:59789"/>
    </ligand>
</feature>
<accession>A0A0C9QEA4</accession>
<reference evidence="10" key="1">
    <citation type="submission" date="2014-05" db="EMBL/GenBank/DDBJ databases">
        <title>Whole genome sequencing of Lactobacillus casei NRIC0644.</title>
        <authorList>
            <person name="Atarashi H."/>
            <person name="Yoshida Y."/>
            <person name="Fujimura S."/>
            <person name="Tanaka N."/>
            <person name="Shiwa Y."/>
            <person name="Yoshikawa H."/>
            <person name="Okada S."/>
            <person name="Nakagawa J."/>
        </authorList>
    </citation>
    <scope>NUCLEOTIDE SEQUENCE [LARGE SCALE GENOMIC DNA]</scope>
    <source>
        <strain evidence="10">NRIC0644</strain>
    </source>
</reference>
<dbReference type="Gene3D" id="3.40.50.150">
    <property type="entry name" value="Vaccinia Virus protein VP39"/>
    <property type="match status" value="1"/>
</dbReference>
<comment type="similarity">
    <text evidence="1 7">Belongs to the class I-like SAM-binding methyltransferase superfamily. RsmB/NOP family.</text>
</comment>
<dbReference type="InterPro" id="IPR031340">
    <property type="entry name" value="RsmF_methylt_CI"/>
</dbReference>
<dbReference type="EMBL" id="BAYM01000090">
    <property type="protein sequence ID" value="GAN36973.1"/>
    <property type="molecule type" value="Genomic_DNA"/>
</dbReference>
<evidence type="ECO:0000256" key="7">
    <source>
        <dbReference type="PROSITE-ProRule" id="PRU01023"/>
    </source>
</evidence>
<feature type="active site" description="Nucleophile" evidence="7">
    <location>
        <position position="223"/>
    </location>
</feature>
<feature type="binding site" evidence="7">
    <location>
        <position position="125"/>
    </location>
    <ligand>
        <name>S-adenosyl-L-methionine</name>
        <dbReference type="ChEBI" id="CHEBI:59789"/>
    </ligand>
</feature>
<dbReference type="PROSITE" id="PS51686">
    <property type="entry name" value="SAM_MT_RSMB_NOP"/>
    <property type="match status" value="1"/>
</dbReference>
<dbReference type="CDD" id="cd21147">
    <property type="entry name" value="RsmF_methylt_CTD1"/>
    <property type="match status" value="1"/>
</dbReference>
<dbReference type="InterPro" id="IPR023267">
    <property type="entry name" value="RCMT"/>
</dbReference>
<dbReference type="PANTHER" id="PTHR22807:SF30">
    <property type="entry name" value="28S RRNA (CYTOSINE(4447)-C(5))-METHYLTRANSFERASE-RELATED"/>
    <property type="match status" value="1"/>
</dbReference>
<dbReference type="Gene3D" id="2.30.130.60">
    <property type="match status" value="1"/>
</dbReference>
<keyword evidence="4 7" id="KW-0808">Transferase</keyword>
<organism evidence="9 10">
    <name type="scientific">Lacticaseibacillus paracasei NRIC 0644</name>
    <dbReference type="NCBI Taxonomy" id="1435038"/>
    <lineage>
        <taxon>Bacteria</taxon>
        <taxon>Bacillati</taxon>
        <taxon>Bacillota</taxon>
        <taxon>Bacilli</taxon>
        <taxon>Lactobacillales</taxon>
        <taxon>Lactobacillaceae</taxon>
        <taxon>Lacticaseibacillus</taxon>
    </lineage>
</organism>
<feature type="binding site" evidence="7">
    <location>
        <position position="152"/>
    </location>
    <ligand>
        <name>S-adenosyl-L-methionine</name>
        <dbReference type="ChEBI" id="CHEBI:59789"/>
    </ligand>
</feature>